<name>A0ABY7E3Q7_MYAAR</name>
<organism evidence="1 2">
    <name type="scientific">Mya arenaria</name>
    <name type="common">Soft-shell clam</name>
    <dbReference type="NCBI Taxonomy" id="6604"/>
    <lineage>
        <taxon>Eukaryota</taxon>
        <taxon>Metazoa</taxon>
        <taxon>Spiralia</taxon>
        <taxon>Lophotrochozoa</taxon>
        <taxon>Mollusca</taxon>
        <taxon>Bivalvia</taxon>
        <taxon>Autobranchia</taxon>
        <taxon>Heteroconchia</taxon>
        <taxon>Euheterodonta</taxon>
        <taxon>Imparidentia</taxon>
        <taxon>Neoheterodontei</taxon>
        <taxon>Myida</taxon>
        <taxon>Myoidea</taxon>
        <taxon>Myidae</taxon>
        <taxon>Mya</taxon>
    </lineage>
</organism>
<accession>A0ABY7E3Q7</accession>
<gene>
    <name evidence="1" type="ORF">MAR_010164</name>
</gene>
<sequence>SGAHGAANDDLLRRFAALERKQAETDQTIRNQQIMIKLQDEKFSTQIKEMQESLFTCQTATTDLKQQRHDEQMLRKKRQCKNFIVVNIK</sequence>
<keyword evidence="2" id="KW-1185">Reference proteome</keyword>
<dbReference type="EMBL" id="CP111015">
    <property type="protein sequence ID" value="WAR03606.1"/>
    <property type="molecule type" value="Genomic_DNA"/>
</dbReference>
<evidence type="ECO:0000313" key="2">
    <source>
        <dbReference type="Proteomes" id="UP001164746"/>
    </source>
</evidence>
<evidence type="ECO:0000313" key="1">
    <source>
        <dbReference type="EMBL" id="WAR03606.1"/>
    </source>
</evidence>
<proteinExistence type="predicted"/>
<protein>
    <submittedName>
        <fullName evidence="1">Uncharacterized protein</fullName>
    </submittedName>
</protein>
<dbReference type="Proteomes" id="UP001164746">
    <property type="component" value="Chromosome 4"/>
</dbReference>
<reference evidence="1" key="1">
    <citation type="submission" date="2022-11" db="EMBL/GenBank/DDBJ databases">
        <title>Centuries of genome instability and evolution in soft-shell clam transmissible cancer (bioRxiv).</title>
        <authorList>
            <person name="Hart S.F.M."/>
            <person name="Yonemitsu M.A."/>
            <person name="Giersch R.M."/>
            <person name="Beal B.F."/>
            <person name="Arriagada G."/>
            <person name="Davis B.W."/>
            <person name="Ostrander E.A."/>
            <person name="Goff S.P."/>
            <person name="Metzger M.J."/>
        </authorList>
    </citation>
    <scope>NUCLEOTIDE SEQUENCE</scope>
    <source>
        <strain evidence="1">MELC-2E11</strain>
        <tissue evidence="1">Siphon/mantle</tissue>
    </source>
</reference>
<feature type="non-terminal residue" evidence="1">
    <location>
        <position position="89"/>
    </location>
</feature>